<evidence type="ECO:0000313" key="3">
    <source>
        <dbReference type="Proteomes" id="UP001499884"/>
    </source>
</evidence>
<protein>
    <submittedName>
        <fullName evidence="2">Uncharacterized protein</fullName>
    </submittedName>
</protein>
<evidence type="ECO:0000313" key="2">
    <source>
        <dbReference type="EMBL" id="GAA3761218.1"/>
    </source>
</evidence>
<evidence type="ECO:0000256" key="1">
    <source>
        <dbReference type="SAM" id="MobiDB-lite"/>
    </source>
</evidence>
<organism evidence="2 3">
    <name type="scientific">Streptomyces tremellae</name>
    <dbReference type="NCBI Taxonomy" id="1124239"/>
    <lineage>
        <taxon>Bacteria</taxon>
        <taxon>Bacillati</taxon>
        <taxon>Actinomycetota</taxon>
        <taxon>Actinomycetes</taxon>
        <taxon>Kitasatosporales</taxon>
        <taxon>Streptomycetaceae</taxon>
        <taxon>Streptomyces</taxon>
    </lineage>
</organism>
<feature type="region of interest" description="Disordered" evidence="1">
    <location>
        <begin position="38"/>
        <end position="80"/>
    </location>
</feature>
<dbReference type="EMBL" id="BAABEP010000091">
    <property type="protein sequence ID" value="GAA3761218.1"/>
    <property type="molecule type" value="Genomic_DNA"/>
</dbReference>
<sequence>MSAAGPFPVRAAGPFALRRAGASLFLRVRTAAHSTVYASVPYGGPTGAKGRRPRRRNRTHHGAQRASCRENAEKRVGETG</sequence>
<reference evidence="3" key="1">
    <citation type="journal article" date="2019" name="Int. J. Syst. Evol. Microbiol.">
        <title>The Global Catalogue of Microorganisms (GCM) 10K type strain sequencing project: providing services to taxonomists for standard genome sequencing and annotation.</title>
        <authorList>
            <consortium name="The Broad Institute Genomics Platform"/>
            <consortium name="The Broad Institute Genome Sequencing Center for Infectious Disease"/>
            <person name="Wu L."/>
            <person name="Ma J."/>
        </authorList>
    </citation>
    <scope>NUCLEOTIDE SEQUENCE [LARGE SCALE GENOMIC DNA]</scope>
    <source>
        <strain evidence="3">JCM 30846</strain>
    </source>
</reference>
<gene>
    <name evidence="2" type="ORF">GCM10023082_64070</name>
</gene>
<feature type="compositionally biased region" description="Basic residues" evidence="1">
    <location>
        <begin position="49"/>
        <end position="63"/>
    </location>
</feature>
<keyword evidence="3" id="KW-1185">Reference proteome</keyword>
<dbReference type="Proteomes" id="UP001499884">
    <property type="component" value="Unassembled WGS sequence"/>
</dbReference>
<feature type="compositionally biased region" description="Basic and acidic residues" evidence="1">
    <location>
        <begin position="67"/>
        <end position="80"/>
    </location>
</feature>
<accession>A0ABP7GD08</accession>
<comment type="caution">
    <text evidence="2">The sequence shown here is derived from an EMBL/GenBank/DDBJ whole genome shotgun (WGS) entry which is preliminary data.</text>
</comment>
<name>A0ABP7GD08_9ACTN</name>
<proteinExistence type="predicted"/>